<comment type="caution">
    <text evidence="2">The sequence shown here is derived from an EMBL/GenBank/DDBJ whole genome shotgun (WGS) entry which is preliminary data.</text>
</comment>
<accession>A0A7V3VSA6</accession>
<proteinExistence type="predicted"/>
<feature type="transmembrane region" description="Helical" evidence="1">
    <location>
        <begin position="6"/>
        <end position="24"/>
    </location>
</feature>
<keyword evidence="1" id="KW-0812">Transmembrane</keyword>
<keyword evidence="1" id="KW-1133">Transmembrane helix</keyword>
<protein>
    <recommendedName>
        <fullName evidence="3">DUF2802 domain-containing protein</fullName>
    </recommendedName>
</protein>
<dbReference type="InterPro" id="IPR046118">
    <property type="entry name" value="DUF6115"/>
</dbReference>
<sequence length="172" mass="19435">MTVFWFLIGTGIGAACGAFFAFIFNSTSIFKRHDDTTIPDLRIGSDDLSELIGKIQHVTSTNIDTLEKKISELRVTVHLANEIYMKLNEEMSDTMNEMAKNHEENKESDKTFSKYDDISNNVNVKSSTKEEKVIELRKKGWTPQKIAESLDIGIGEVNLIIQINSKEEDEDG</sequence>
<organism evidence="2">
    <name type="scientific">Mesoaciditoga lauensis</name>
    <dbReference type="NCBI Taxonomy" id="1495039"/>
    <lineage>
        <taxon>Bacteria</taxon>
        <taxon>Thermotogati</taxon>
        <taxon>Thermotogota</taxon>
        <taxon>Thermotogae</taxon>
        <taxon>Mesoaciditogales</taxon>
        <taxon>Mesoaciditogaceae</taxon>
        <taxon>Mesoaciditoga</taxon>
    </lineage>
</organism>
<evidence type="ECO:0000256" key="1">
    <source>
        <dbReference type="SAM" id="Phobius"/>
    </source>
</evidence>
<evidence type="ECO:0008006" key="3">
    <source>
        <dbReference type="Google" id="ProtNLM"/>
    </source>
</evidence>
<dbReference type="Pfam" id="PF19610">
    <property type="entry name" value="DUF6115"/>
    <property type="match status" value="1"/>
</dbReference>
<keyword evidence="1" id="KW-0472">Membrane</keyword>
<gene>
    <name evidence="2" type="ORF">ENX73_01625</name>
</gene>
<name>A0A7V3VSA6_9BACT</name>
<dbReference type="EMBL" id="DTPE01000071">
    <property type="protein sequence ID" value="HGE74808.1"/>
    <property type="molecule type" value="Genomic_DNA"/>
</dbReference>
<reference evidence="2" key="1">
    <citation type="journal article" date="2020" name="mSystems">
        <title>Genome- and Community-Level Interaction Insights into Carbon Utilization and Element Cycling Functions of Hydrothermarchaeota in Hydrothermal Sediment.</title>
        <authorList>
            <person name="Zhou Z."/>
            <person name="Liu Y."/>
            <person name="Xu W."/>
            <person name="Pan J."/>
            <person name="Luo Z.H."/>
            <person name="Li M."/>
        </authorList>
    </citation>
    <scope>NUCLEOTIDE SEQUENCE [LARGE SCALE GENOMIC DNA]</scope>
    <source>
        <strain evidence="2">SpSt-966</strain>
    </source>
</reference>
<dbReference type="AlphaFoldDB" id="A0A7V3VSA6"/>
<evidence type="ECO:0000313" key="2">
    <source>
        <dbReference type="EMBL" id="HGE74808.1"/>
    </source>
</evidence>